<feature type="region of interest" description="Disordered" evidence="1">
    <location>
        <begin position="70"/>
        <end position="117"/>
    </location>
</feature>
<dbReference type="AlphaFoldDB" id="A0A084WHI0"/>
<sequence>MIRKKHQVAPTVDGRWDEGGKPAQRSKAPHQVPSRESSNEASKVDSMIPRLVTCPPLLYPEEVIAKRAPRSPFSSHQRANLRVPLPAVAGTRKPEDTFPKYEPPENGVHNPKNGEPVLALSHHPEQDITLRSSARIYISKAAGCGGRLRGPGKARVKDLRAEVAGRSRTTPHTDVDKFICADTTESR</sequence>
<organism evidence="2">
    <name type="scientific">Anopheles sinensis</name>
    <name type="common">Mosquito</name>
    <dbReference type="NCBI Taxonomy" id="74873"/>
    <lineage>
        <taxon>Eukaryota</taxon>
        <taxon>Metazoa</taxon>
        <taxon>Ecdysozoa</taxon>
        <taxon>Arthropoda</taxon>
        <taxon>Hexapoda</taxon>
        <taxon>Insecta</taxon>
        <taxon>Pterygota</taxon>
        <taxon>Neoptera</taxon>
        <taxon>Endopterygota</taxon>
        <taxon>Diptera</taxon>
        <taxon>Nematocera</taxon>
        <taxon>Culicoidea</taxon>
        <taxon>Culicidae</taxon>
        <taxon>Anophelinae</taxon>
        <taxon>Anopheles</taxon>
    </lineage>
</organism>
<keyword evidence="4" id="KW-1185">Reference proteome</keyword>
<evidence type="ECO:0000256" key="1">
    <source>
        <dbReference type="SAM" id="MobiDB-lite"/>
    </source>
</evidence>
<protein>
    <submittedName>
        <fullName evidence="2 3">Uncharacterized protein</fullName>
    </submittedName>
</protein>
<gene>
    <name evidence="2" type="ORF">ZHAS_00017904</name>
</gene>
<evidence type="ECO:0000313" key="3">
    <source>
        <dbReference type="EnsemblMetazoa" id="ASIC017904-PA"/>
    </source>
</evidence>
<evidence type="ECO:0000313" key="4">
    <source>
        <dbReference type="Proteomes" id="UP000030765"/>
    </source>
</evidence>
<accession>A0A084WHI0</accession>
<reference evidence="2 4" key="1">
    <citation type="journal article" date="2014" name="BMC Genomics">
        <title>Genome sequence of Anopheles sinensis provides insight into genetics basis of mosquito competence for malaria parasites.</title>
        <authorList>
            <person name="Zhou D."/>
            <person name="Zhang D."/>
            <person name="Ding G."/>
            <person name="Shi L."/>
            <person name="Hou Q."/>
            <person name="Ye Y."/>
            <person name="Xu Y."/>
            <person name="Zhou H."/>
            <person name="Xiong C."/>
            <person name="Li S."/>
            <person name="Yu J."/>
            <person name="Hong S."/>
            <person name="Yu X."/>
            <person name="Zou P."/>
            <person name="Chen C."/>
            <person name="Chang X."/>
            <person name="Wang W."/>
            <person name="Lv Y."/>
            <person name="Sun Y."/>
            <person name="Ma L."/>
            <person name="Shen B."/>
            <person name="Zhu C."/>
        </authorList>
    </citation>
    <scope>NUCLEOTIDE SEQUENCE [LARGE SCALE GENOMIC DNA]</scope>
</reference>
<evidence type="ECO:0000313" key="2">
    <source>
        <dbReference type="EMBL" id="KFB49674.1"/>
    </source>
</evidence>
<feature type="region of interest" description="Disordered" evidence="1">
    <location>
        <begin position="1"/>
        <end position="47"/>
    </location>
</feature>
<dbReference type="EnsemblMetazoa" id="ASIC017904-RA">
    <property type="protein sequence ID" value="ASIC017904-PA"/>
    <property type="gene ID" value="ASIC017904"/>
</dbReference>
<proteinExistence type="predicted"/>
<reference evidence="3" key="2">
    <citation type="submission" date="2020-05" db="UniProtKB">
        <authorList>
            <consortium name="EnsemblMetazoa"/>
        </authorList>
    </citation>
    <scope>IDENTIFICATION</scope>
</reference>
<dbReference type="Proteomes" id="UP000030765">
    <property type="component" value="Unassembled WGS sequence"/>
</dbReference>
<dbReference type="EMBL" id="KE525347">
    <property type="protein sequence ID" value="KFB49674.1"/>
    <property type="molecule type" value="Genomic_DNA"/>
</dbReference>
<dbReference type="VEuPathDB" id="VectorBase:ASIC017904"/>
<dbReference type="EMBL" id="ATLV01023830">
    <property type="status" value="NOT_ANNOTATED_CDS"/>
    <property type="molecule type" value="Genomic_DNA"/>
</dbReference>
<name>A0A084WHI0_ANOSI</name>
<feature type="compositionally biased region" description="Basic and acidic residues" evidence="1">
    <location>
        <begin position="92"/>
        <end position="103"/>
    </location>
</feature>